<dbReference type="PANTHER" id="PTHR14187">
    <property type="entry name" value="ALPHA KINASE/ELONGATION FACTOR 2 KINASE"/>
    <property type="match status" value="1"/>
</dbReference>
<evidence type="ECO:0000313" key="3">
    <source>
        <dbReference type="Proteomes" id="UP000038010"/>
    </source>
</evidence>
<dbReference type="Gene3D" id="3.90.640.10">
    <property type="entry name" value="Actin, Chain A, domain 4"/>
    <property type="match status" value="1"/>
</dbReference>
<proteinExistence type="predicted"/>
<evidence type="ECO:0000256" key="1">
    <source>
        <dbReference type="SAM" id="MobiDB-lite"/>
    </source>
</evidence>
<keyword evidence="3" id="KW-1185">Reference proteome</keyword>
<dbReference type="GeneID" id="28739965"/>
<dbReference type="RefSeq" id="XP_018000503.1">
    <property type="nucleotide sequence ID" value="XM_018148085.1"/>
</dbReference>
<dbReference type="AlphaFoldDB" id="A0A0N1P0S9"/>
<reference evidence="2 3" key="1">
    <citation type="submission" date="2015-06" db="EMBL/GenBank/DDBJ databases">
        <title>Draft genome of the ant-associated black yeast Phialophora attae CBS 131958.</title>
        <authorList>
            <person name="Moreno L.F."/>
            <person name="Stielow B.J."/>
            <person name="de Hoog S."/>
            <person name="Vicente V.A."/>
            <person name="Weiss V.A."/>
            <person name="de Vries M."/>
            <person name="Cruz L.M."/>
            <person name="Souza E.M."/>
        </authorList>
    </citation>
    <scope>NUCLEOTIDE SEQUENCE [LARGE SCALE GENOMIC DNA]</scope>
    <source>
        <strain evidence="2 3">CBS 131958</strain>
    </source>
</reference>
<gene>
    <name evidence="2" type="ORF">AB675_7697</name>
</gene>
<accession>A0A0N1P0S9</accession>
<protein>
    <submittedName>
        <fullName evidence="2">Uncharacterized protein</fullName>
    </submittedName>
</protein>
<dbReference type="EMBL" id="LFJN01000012">
    <property type="protein sequence ID" value="KPI40540.1"/>
    <property type="molecule type" value="Genomic_DNA"/>
</dbReference>
<sequence length="756" mass="84105">MVSCSNCVASRRASSCARRGRSLACSECRRKNIECDLAVLIKAEEDSVAEQSITSPPAKKRRKAATAPKDSKSFQLQELLSGNLIWAIGIDAGTNYCSASWSTVNAHTGVQSQNVVSKQISFGEEGEKEAPMEATIINNGGVPTLYVGQQVQNFLLSQISRRDQVFSLPKLALLAGSEHAVFGVRNAADSIQGDAYDTAAEISRLHQKAISSFKGLLVQVPRKSYDNYEFACNDPVDVLGGVLAWIWDKIVTDIRDETGYSREDASVILKSAKVAASVPEIWSDAMTDWVRRLWLQAGLHSVNIVSEPKCAAVWLAHERQTSVQANSPDQQRHAVADVRNTITIIVDIGCGTLDLATIQAELEPALKVKSLIRGSGSLRGSYQINVIFKKHLVQIFGDSYNRVVEQLSAGGPRDDDLLLEPFSRGFEKAKRQFDPDMEHDLAIPFDSPDRLPPVPEISSVRGNMLFIKAQRMRDILEKFMQGIRPTLDDHFLRLEAFMKQNKTAKKARIEMQCVGGGSKSRFIREWLQGNAEWARMSKHIPQGSLAALGARLMAEDPELGSQEFSRSGYGSAWAVKYESKKHSNAQKADIIAANAEFPTKHVKNRVFWGFPVGAKLLDPEEPLVVDGFVSIIKEFAVWPIELEMELYRTEDLELSQTDDVDASTPGITKLRPLTMDVAFHQQAFPVDSREGSDVYDIECRGIAKWEGSRMYWIFVVHKTGKFPQNAALDEYEGEDYIWKRVELEEVLEYGALRVSG</sequence>
<comment type="caution">
    <text evidence="2">The sequence shown here is derived from an EMBL/GenBank/DDBJ whole genome shotgun (WGS) entry which is preliminary data.</text>
</comment>
<organism evidence="2 3">
    <name type="scientific">Cyphellophora attinorum</name>
    <dbReference type="NCBI Taxonomy" id="1664694"/>
    <lineage>
        <taxon>Eukaryota</taxon>
        <taxon>Fungi</taxon>
        <taxon>Dikarya</taxon>
        <taxon>Ascomycota</taxon>
        <taxon>Pezizomycotina</taxon>
        <taxon>Eurotiomycetes</taxon>
        <taxon>Chaetothyriomycetidae</taxon>
        <taxon>Chaetothyriales</taxon>
        <taxon>Cyphellophoraceae</taxon>
        <taxon>Cyphellophora</taxon>
    </lineage>
</organism>
<feature type="region of interest" description="Disordered" evidence="1">
    <location>
        <begin position="50"/>
        <end position="69"/>
    </location>
</feature>
<dbReference type="InterPro" id="IPR043129">
    <property type="entry name" value="ATPase_NBD"/>
</dbReference>
<dbReference type="PANTHER" id="PTHR14187:SF5">
    <property type="entry name" value="HEAT SHOCK 70 KDA PROTEIN 12A"/>
    <property type="match status" value="1"/>
</dbReference>
<dbReference type="STRING" id="1664694.A0A0N1P0S9"/>
<dbReference type="SUPFAM" id="SSF53067">
    <property type="entry name" value="Actin-like ATPase domain"/>
    <property type="match status" value="1"/>
</dbReference>
<evidence type="ECO:0000313" key="2">
    <source>
        <dbReference type="EMBL" id="KPI40540.1"/>
    </source>
</evidence>
<dbReference type="OrthoDB" id="6157117at2759"/>
<name>A0A0N1P0S9_9EURO</name>
<dbReference type="VEuPathDB" id="FungiDB:AB675_7697"/>
<dbReference type="Gene3D" id="3.30.420.40">
    <property type="match status" value="2"/>
</dbReference>
<dbReference type="CDD" id="cd10170">
    <property type="entry name" value="ASKHA_NBD_HSP70"/>
    <property type="match status" value="1"/>
</dbReference>
<dbReference type="Proteomes" id="UP000038010">
    <property type="component" value="Unassembled WGS sequence"/>
</dbReference>